<dbReference type="InterPro" id="IPR011009">
    <property type="entry name" value="Kinase-like_dom_sf"/>
</dbReference>
<proteinExistence type="inferred from homology"/>
<dbReference type="InterPro" id="IPR004147">
    <property type="entry name" value="ABC1_dom"/>
</dbReference>
<evidence type="ECO:0000313" key="5">
    <source>
        <dbReference type="Proteomes" id="UP000708148"/>
    </source>
</evidence>
<comment type="similarity">
    <text evidence="1">Belongs to the protein kinase superfamily. ADCK protein kinase family.</text>
</comment>
<evidence type="ECO:0000259" key="3">
    <source>
        <dbReference type="Pfam" id="PF03109"/>
    </source>
</evidence>
<gene>
    <name evidence="4" type="ORF">OSTQU699_LOCUS3066</name>
</gene>
<evidence type="ECO:0000313" key="4">
    <source>
        <dbReference type="EMBL" id="CAD7697705.1"/>
    </source>
</evidence>
<feature type="domain" description="ABC1 atypical kinase-like" evidence="3">
    <location>
        <begin position="270"/>
        <end position="524"/>
    </location>
</feature>
<keyword evidence="2" id="KW-0812">Transmembrane</keyword>
<dbReference type="InterPro" id="IPR052402">
    <property type="entry name" value="ADCK_kinase"/>
</dbReference>
<dbReference type="Proteomes" id="UP000708148">
    <property type="component" value="Unassembled WGS sequence"/>
</dbReference>
<dbReference type="InterPro" id="IPR044095">
    <property type="entry name" value="ADCK2_dom"/>
</dbReference>
<keyword evidence="2" id="KW-1133">Transmembrane helix</keyword>
<protein>
    <recommendedName>
        <fullName evidence="3">ABC1 atypical kinase-like domain-containing protein</fullName>
    </recommendedName>
</protein>
<dbReference type="EMBL" id="CAJHUC010000701">
    <property type="protein sequence ID" value="CAD7697705.1"/>
    <property type="molecule type" value="Genomic_DNA"/>
</dbReference>
<keyword evidence="5" id="KW-1185">Reference proteome</keyword>
<dbReference type="CDD" id="cd13971">
    <property type="entry name" value="ADCK2-like"/>
    <property type="match status" value="1"/>
</dbReference>
<evidence type="ECO:0000256" key="2">
    <source>
        <dbReference type="SAM" id="Phobius"/>
    </source>
</evidence>
<reference evidence="4" key="1">
    <citation type="submission" date="2020-12" db="EMBL/GenBank/DDBJ databases">
        <authorList>
            <person name="Iha C."/>
        </authorList>
    </citation>
    <scope>NUCLEOTIDE SEQUENCE</scope>
</reference>
<accession>A0A8S1J289</accession>
<sequence>MLRRWPRALRALIQSSRIARHSPATLPSLSAQSEPSLASASRRLCASLLNGALPPSALPLGRLLLSEGALIRCRALESIAELRADLASGRLRRGLDDAVDAVRRAHRAAAREVARKRAELEFKAVALLNSIVVSAPGQDVLRFGIPAAATFVFTSPAVLHMRGQWASAAASNPSCTTLATTSPTVIQIFIERVLEELALLLRAVYLGLLFTPVILTAPVLLHFEGSRLMWYKLVLWTLEHAGPAFQKWGQWGATRPDLFPADLCLALEKLQTDAPVHDPGYSKMAVERAFGLPISEIFDEFDIKPIASGSIAQIHRAVLSPASASWTGCRAGTVVAVKVRHPGVNDLVRKDFSLMMRTFSLSEKLPGLSKLRLSESVRQFGGPLHDQLDLVREAKNLEKFNKNFRWWSQIGFPDPLHPFVTPSVLVETFEIGNGMSGYVHSPDGKDTATIAKIGLNMYLKMLIRDNFVHADLHPGNILVRHTDRRSWLGWATRRFGMGSPTNLVLLDAGMVTELSKDDQKGVVGFFQGRDSFISSMKDLFDGLDKDAVREHTAEVMRAMLERVREYEVTLKGSVSSLVATTLVLEGWSTKLDPDLRIIEQMREALPVGQEQRRSQVLQDIAMLGSPDEL</sequence>
<dbReference type="Pfam" id="PF03109">
    <property type="entry name" value="ABC1"/>
    <property type="match status" value="1"/>
</dbReference>
<comment type="caution">
    <text evidence="4">The sequence shown here is derived from an EMBL/GenBank/DDBJ whole genome shotgun (WGS) entry which is preliminary data.</text>
</comment>
<dbReference type="OrthoDB" id="1290869at2759"/>
<dbReference type="SUPFAM" id="SSF56112">
    <property type="entry name" value="Protein kinase-like (PK-like)"/>
    <property type="match status" value="1"/>
</dbReference>
<keyword evidence="2" id="KW-0472">Membrane</keyword>
<organism evidence="4 5">
    <name type="scientific">Ostreobium quekettii</name>
    <dbReference type="NCBI Taxonomy" id="121088"/>
    <lineage>
        <taxon>Eukaryota</taxon>
        <taxon>Viridiplantae</taxon>
        <taxon>Chlorophyta</taxon>
        <taxon>core chlorophytes</taxon>
        <taxon>Ulvophyceae</taxon>
        <taxon>TCBD clade</taxon>
        <taxon>Bryopsidales</taxon>
        <taxon>Ostreobineae</taxon>
        <taxon>Ostreobiaceae</taxon>
        <taxon>Ostreobium</taxon>
    </lineage>
</organism>
<feature type="transmembrane region" description="Helical" evidence="2">
    <location>
        <begin position="199"/>
        <end position="221"/>
    </location>
</feature>
<name>A0A8S1J289_9CHLO</name>
<dbReference type="AlphaFoldDB" id="A0A8S1J289"/>
<evidence type="ECO:0000256" key="1">
    <source>
        <dbReference type="ARBA" id="ARBA00009670"/>
    </source>
</evidence>
<dbReference type="PANTHER" id="PTHR45890:SF1">
    <property type="entry name" value="AARF DOMAIN CONTAINING KINASE 2"/>
    <property type="match status" value="1"/>
</dbReference>
<dbReference type="PANTHER" id="PTHR45890">
    <property type="entry name" value="AARF DOMAIN CONTAINING KINASE 2 (PREDICTED)"/>
    <property type="match status" value="1"/>
</dbReference>